<dbReference type="Pfam" id="PF04548">
    <property type="entry name" value="AIG1"/>
    <property type="match status" value="1"/>
</dbReference>
<keyword evidence="1" id="KW-0547">Nucleotide-binding</keyword>
<organism evidence="3 4">
    <name type="scientific">Linnemannia hyalina</name>
    <dbReference type="NCBI Taxonomy" id="64524"/>
    <lineage>
        <taxon>Eukaryota</taxon>
        <taxon>Fungi</taxon>
        <taxon>Fungi incertae sedis</taxon>
        <taxon>Mucoromycota</taxon>
        <taxon>Mortierellomycotina</taxon>
        <taxon>Mortierellomycetes</taxon>
        <taxon>Mortierellales</taxon>
        <taxon>Mortierellaceae</taxon>
        <taxon>Linnemannia</taxon>
    </lineage>
</organism>
<sequence>MAPYEQFPNNKKIIFVGKMGTGKSSLTNMLVQGDLYTQNIREVSDSAASVTSEVKVVDGRNWTACDTVGLGEMQGKSNESADPAMRLLVRVLEEGQRGFHYIAYVIKQDRLQTKEHYELFELFKATFQGAEDNFILVVTHCPNPKWVTNNREIITQTFGNIPVVTCDFPFDADDISYRRQERLDSLPKFEAQLAALPRSPIVLKLSFKETATVVVQQKFTNSLEEFLRVGKSIVELVLSVLIPFLNVYSW</sequence>
<dbReference type="InterPro" id="IPR027417">
    <property type="entry name" value="P-loop_NTPase"/>
</dbReference>
<dbReference type="Proteomes" id="UP000707451">
    <property type="component" value="Unassembled WGS sequence"/>
</dbReference>
<dbReference type="GO" id="GO:0005525">
    <property type="term" value="F:GTP binding"/>
    <property type="evidence" value="ECO:0007669"/>
    <property type="project" value="InterPro"/>
</dbReference>
<comment type="caution">
    <text evidence="3">The sequence shown here is derived from an EMBL/GenBank/DDBJ whole genome shotgun (WGS) entry which is preliminary data.</text>
</comment>
<evidence type="ECO:0000313" key="3">
    <source>
        <dbReference type="EMBL" id="KAG9062150.1"/>
    </source>
</evidence>
<evidence type="ECO:0000313" key="4">
    <source>
        <dbReference type="Proteomes" id="UP000707451"/>
    </source>
</evidence>
<dbReference type="EMBL" id="JAHRHY010000020">
    <property type="protein sequence ID" value="KAG9062150.1"/>
    <property type="molecule type" value="Genomic_DNA"/>
</dbReference>
<evidence type="ECO:0000259" key="2">
    <source>
        <dbReference type="Pfam" id="PF04548"/>
    </source>
</evidence>
<feature type="domain" description="AIG1-type G" evidence="2">
    <location>
        <begin position="12"/>
        <end position="140"/>
    </location>
</feature>
<accession>A0A9P7XIZ4</accession>
<protein>
    <recommendedName>
        <fullName evidence="2">AIG1-type G domain-containing protein</fullName>
    </recommendedName>
</protein>
<dbReference type="Gene3D" id="3.40.50.300">
    <property type="entry name" value="P-loop containing nucleotide triphosphate hydrolases"/>
    <property type="match status" value="1"/>
</dbReference>
<proteinExistence type="predicted"/>
<reference evidence="3" key="1">
    <citation type="submission" date="2021-06" db="EMBL/GenBank/DDBJ databases">
        <title>Genome Sequence of Mortierella hyaline Strain SCG-10, a Cold-Adapted, Nitrate-Reducing Fungus Isolated from Soil in Minnesota, USA.</title>
        <authorList>
            <person name="Aldossari N."/>
        </authorList>
    </citation>
    <scope>NUCLEOTIDE SEQUENCE</scope>
    <source>
        <strain evidence="3">SCG-10</strain>
    </source>
</reference>
<dbReference type="InterPro" id="IPR006703">
    <property type="entry name" value="G_AIG1"/>
</dbReference>
<name>A0A9P7XIZ4_9FUNG</name>
<dbReference type="OrthoDB" id="8954335at2759"/>
<dbReference type="SUPFAM" id="SSF52540">
    <property type="entry name" value="P-loop containing nucleoside triphosphate hydrolases"/>
    <property type="match status" value="1"/>
</dbReference>
<keyword evidence="4" id="KW-1185">Reference proteome</keyword>
<dbReference type="AlphaFoldDB" id="A0A9P7XIZ4"/>
<evidence type="ECO:0000256" key="1">
    <source>
        <dbReference type="ARBA" id="ARBA00022741"/>
    </source>
</evidence>
<gene>
    <name evidence="3" type="ORF">KI688_006482</name>
</gene>